<protein>
    <submittedName>
        <fullName evidence="9">E3 SUMO-protein ligase CBX4-like</fullName>
    </submittedName>
</protein>
<dbReference type="FunFam" id="2.40.50.40:FF:000006">
    <property type="entry name" value="Chromobox protein homolog 7"/>
    <property type="match status" value="1"/>
</dbReference>
<feature type="region of interest" description="Disordered" evidence="6">
    <location>
        <begin position="97"/>
        <end position="139"/>
    </location>
</feature>
<dbReference type="GO" id="GO:0000122">
    <property type="term" value="P:negative regulation of transcription by RNA polymerase II"/>
    <property type="evidence" value="ECO:0007669"/>
    <property type="project" value="TreeGrafter"/>
</dbReference>
<feature type="region of interest" description="Disordered" evidence="6">
    <location>
        <begin position="438"/>
        <end position="458"/>
    </location>
</feature>
<dbReference type="Pfam" id="PF17218">
    <property type="entry name" value="CBX7_C"/>
    <property type="match status" value="1"/>
</dbReference>
<feature type="compositionally biased region" description="Polar residues" evidence="6">
    <location>
        <begin position="438"/>
        <end position="450"/>
    </location>
</feature>
<feature type="region of interest" description="Disordered" evidence="6">
    <location>
        <begin position="379"/>
        <end position="414"/>
    </location>
</feature>
<dbReference type="InterPro" id="IPR000953">
    <property type="entry name" value="Chromo/chromo_shadow_dom"/>
</dbReference>
<dbReference type="PROSITE" id="PS00598">
    <property type="entry name" value="CHROMO_1"/>
    <property type="match status" value="1"/>
</dbReference>
<dbReference type="PRINTS" id="PR00504">
    <property type="entry name" value="CHROMODOMAIN"/>
</dbReference>
<dbReference type="RefSeq" id="XP_026119138.1">
    <property type="nucleotide sequence ID" value="XM_026263353.1"/>
</dbReference>
<keyword evidence="4" id="KW-0804">Transcription</keyword>
<sequence>MELPAAGEHVFAVESIEKKRIRKGRCEYLVKWRGWSPKYNTWEPEENILDPRLLVAFQNRERQEQLMGYRKRGPKPKHLLLQVPSFARRSSVLTNLQEVSQGEDNQSKTTSDLVQSQQYQLNSKKHHPYQPNPKDKQGEARINGKMKHYFQLNSKKHHHYQPNPKMYDSLYQRVKETKVHELTDKEWNFSPALQQKVIQSKDSECLSKVRNITMELKKLPKLNGGADLNMNTNSDAKEDKAPPNGISSKLKIVKNKNKNGRIVIVMSKYMENGTQAAKIKKGTADSKEKRQAQDDSTEKIKHTKKQSLMKVIKKDSKAESACFRLSNGLSYCGGDNPKKTCSIVFEANNSKKLGSTGDFISNKQPLQLTNKSVRQTSLTTVPIETSDQKGTQSTQYGPLTLPQKRCYSEPDSDSGEAKRLLISQSANAPNADFSHSCNSTTHFNGHQQSGGHDFEILDSNQDEPIDLSCVRLREEKKNPTHSQIGNTIATGKAAVSAPEQVEKEMKKSVRSFTPFLGNIIITDVTANCLTVTFKEYVTV</sequence>
<evidence type="ECO:0000313" key="9">
    <source>
        <dbReference type="RefSeq" id="XP_026119138.1"/>
    </source>
</evidence>
<dbReference type="InterPro" id="IPR016197">
    <property type="entry name" value="Chromo-like_dom_sf"/>
</dbReference>
<dbReference type="SUPFAM" id="SSF54160">
    <property type="entry name" value="Chromo domain-like"/>
    <property type="match status" value="1"/>
</dbReference>
<keyword evidence="3" id="KW-0805">Transcription regulation</keyword>
<name>A0A6P6PDI7_CARAU</name>
<reference evidence="9" key="1">
    <citation type="submission" date="2025-08" db="UniProtKB">
        <authorList>
            <consortium name="RefSeq"/>
        </authorList>
    </citation>
    <scope>IDENTIFICATION</scope>
    <source>
        <strain evidence="9">Wakin</strain>
        <tissue evidence="9">Muscle</tissue>
    </source>
</reference>
<dbReference type="GO" id="GO:0061665">
    <property type="term" value="F:SUMO ligase activity"/>
    <property type="evidence" value="ECO:0007669"/>
    <property type="project" value="TreeGrafter"/>
</dbReference>
<feature type="compositionally biased region" description="Polar residues" evidence="6">
    <location>
        <begin position="379"/>
        <end position="397"/>
    </location>
</feature>
<dbReference type="InterPro" id="IPR043531">
    <property type="entry name" value="CBX4"/>
</dbReference>
<dbReference type="Pfam" id="PF00385">
    <property type="entry name" value="Chromo"/>
    <property type="match status" value="1"/>
</dbReference>
<dbReference type="GO" id="GO:0035102">
    <property type="term" value="C:PRC1 complex"/>
    <property type="evidence" value="ECO:0007669"/>
    <property type="project" value="TreeGrafter"/>
</dbReference>
<feature type="region of interest" description="Disordered" evidence="6">
    <location>
        <begin position="227"/>
        <end position="247"/>
    </location>
</feature>
<dbReference type="OrthoDB" id="1918685at2759"/>
<dbReference type="InterPro" id="IPR017984">
    <property type="entry name" value="Chromo_dom_subgr"/>
</dbReference>
<evidence type="ECO:0000256" key="4">
    <source>
        <dbReference type="ARBA" id="ARBA00023163"/>
    </source>
</evidence>
<evidence type="ECO:0000313" key="8">
    <source>
        <dbReference type="Proteomes" id="UP000515129"/>
    </source>
</evidence>
<dbReference type="InterPro" id="IPR023780">
    <property type="entry name" value="Chromo_domain"/>
</dbReference>
<gene>
    <name evidence="9" type="primary">LOC113098321</name>
</gene>
<evidence type="ECO:0000256" key="2">
    <source>
        <dbReference type="ARBA" id="ARBA00022491"/>
    </source>
</evidence>
<evidence type="ECO:0000256" key="6">
    <source>
        <dbReference type="SAM" id="MobiDB-lite"/>
    </source>
</evidence>
<dbReference type="PANTHER" id="PTHR46727">
    <property type="entry name" value="E3 SUMO-PROTEIN LIGASE CBX4"/>
    <property type="match status" value="1"/>
</dbReference>
<proteinExistence type="predicted"/>
<dbReference type="SMART" id="SM00298">
    <property type="entry name" value="CHROMO"/>
    <property type="match status" value="1"/>
</dbReference>
<keyword evidence="2" id="KW-0678">Repressor</keyword>
<dbReference type="PROSITE" id="PS50013">
    <property type="entry name" value="CHROMO_2"/>
    <property type="match status" value="1"/>
</dbReference>
<evidence type="ECO:0000256" key="5">
    <source>
        <dbReference type="ARBA" id="ARBA00023242"/>
    </source>
</evidence>
<accession>A0A6P6PDI7</accession>
<keyword evidence="8" id="KW-1185">Reference proteome</keyword>
<evidence type="ECO:0000256" key="1">
    <source>
        <dbReference type="ARBA" id="ARBA00004123"/>
    </source>
</evidence>
<dbReference type="CDD" id="cd18645">
    <property type="entry name" value="CD_Cbx4"/>
    <property type="match status" value="1"/>
</dbReference>
<dbReference type="GO" id="GO:0032183">
    <property type="term" value="F:SUMO binding"/>
    <property type="evidence" value="ECO:0007669"/>
    <property type="project" value="TreeGrafter"/>
</dbReference>
<dbReference type="PANTHER" id="PTHR46727:SF1">
    <property type="entry name" value="E3 SUMO-PROTEIN LIGASE CBX4"/>
    <property type="match status" value="1"/>
</dbReference>
<comment type="subcellular location">
    <subcellularLocation>
        <location evidence="1">Nucleus</location>
    </subcellularLocation>
</comment>
<organism evidence="8 9">
    <name type="scientific">Carassius auratus</name>
    <name type="common">Goldfish</name>
    <dbReference type="NCBI Taxonomy" id="7957"/>
    <lineage>
        <taxon>Eukaryota</taxon>
        <taxon>Metazoa</taxon>
        <taxon>Chordata</taxon>
        <taxon>Craniata</taxon>
        <taxon>Vertebrata</taxon>
        <taxon>Euteleostomi</taxon>
        <taxon>Actinopterygii</taxon>
        <taxon>Neopterygii</taxon>
        <taxon>Teleostei</taxon>
        <taxon>Ostariophysi</taxon>
        <taxon>Cypriniformes</taxon>
        <taxon>Cyprinidae</taxon>
        <taxon>Cyprininae</taxon>
        <taxon>Carassius</taxon>
    </lineage>
</organism>
<evidence type="ECO:0000259" key="7">
    <source>
        <dbReference type="PROSITE" id="PS50013"/>
    </source>
</evidence>
<dbReference type="AlphaFoldDB" id="A0A6P6PDI7"/>
<feature type="compositionally biased region" description="Polar residues" evidence="6">
    <location>
        <begin position="97"/>
        <end position="122"/>
    </location>
</feature>
<feature type="compositionally biased region" description="Basic and acidic residues" evidence="6">
    <location>
        <begin position="282"/>
        <end position="300"/>
    </location>
</feature>
<dbReference type="Proteomes" id="UP000515129">
    <property type="component" value="Chromosome 6"/>
</dbReference>
<dbReference type="Gene3D" id="2.40.50.40">
    <property type="match status" value="1"/>
</dbReference>
<dbReference type="GeneID" id="113098321"/>
<dbReference type="InterPro" id="IPR023779">
    <property type="entry name" value="Chromodomain_CS"/>
</dbReference>
<evidence type="ECO:0000256" key="3">
    <source>
        <dbReference type="ARBA" id="ARBA00023015"/>
    </source>
</evidence>
<dbReference type="GO" id="GO:0016925">
    <property type="term" value="P:protein sumoylation"/>
    <property type="evidence" value="ECO:0007669"/>
    <property type="project" value="TreeGrafter"/>
</dbReference>
<keyword evidence="5" id="KW-0539">Nucleus</keyword>
<feature type="region of interest" description="Disordered" evidence="6">
    <location>
        <begin position="277"/>
        <end position="303"/>
    </location>
</feature>
<dbReference type="KEGG" id="caua:113098321"/>
<dbReference type="InterPro" id="IPR033773">
    <property type="entry name" value="CBX7_C"/>
</dbReference>
<feature type="domain" description="Chromo" evidence="7">
    <location>
        <begin position="11"/>
        <end position="69"/>
    </location>
</feature>